<sequence length="341" mass="39280">MKDWEELYKHSSGFINYQEDYPKGEKQQDSRGIIVKQKFKEEVTTRKLISKGIGQKGQEEICKEWQQNTNQEPKEPDPGEEEKEVQLHLKVQHSGHNVHKGVHHKFQQEYSQKEKKMLETSSRMNKNQEEAKIKESQTSRSIKQPKQRWTYGTTVGSSNYKQNTHEQKGQDKVKLRKVLIATSNTDRGKASWAELEGGQTKREHQVLIRRIIGSSNTRTADTFPSVQRLSLKKDERWRRETHINLANRAKCPSRDITGFSPKNRTGPMGRGSKKTSAKNLALESNQARAETDPGDREGEHSRSSNKREGRLWKIDEKKMDRKGKKTKADEGMTTARVSAEA</sequence>
<accession>A0AAV0BGP8</accession>
<protein>
    <submittedName>
        <fullName evidence="2">Uncharacterized protein</fullName>
    </submittedName>
</protein>
<feature type="region of interest" description="Disordered" evidence="1">
    <location>
        <begin position="51"/>
        <end position="172"/>
    </location>
</feature>
<feature type="compositionally biased region" description="Basic and acidic residues" evidence="1">
    <location>
        <begin position="163"/>
        <end position="172"/>
    </location>
</feature>
<evidence type="ECO:0000256" key="1">
    <source>
        <dbReference type="SAM" id="MobiDB-lite"/>
    </source>
</evidence>
<comment type="caution">
    <text evidence="2">The sequence shown here is derived from an EMBL/GenBank/DDBJ whole genome shotgun (WGS) entry which is preliminary data.</text>
</comment>
<feature type="compositionally biased region" description="Basic residues" evidence="1">
    <location>
        <begin position="90"/>
        <end position="105"/>
    </location>
</feature>
<evidence type="ECO:0000313" key="3">
    <source>
        <dbReference type="Proteomes" id="UP001153365"/>
    </source>
</evidence>
<name>A0AAV0BGP8_PHAPC</name>
<dbReference type="EMBL" id="CALTRL010005661">
    <property type="protein sequence ID" value="CAH7684707.1"/>
    <property type="molecule type" value="Genomic_DNA"/>
</dbReference>
<feature type="compositionally biased region" description="Basic and acidic residues" evidence="1">
    <location>
        <begin position="289"/>
        <end position="319"/>
    </location>
</feature>
<dbReference type="AlphaFoldDB" id="A0AAV0BGP8"/>
<organism evidence="2 3">
    <name type="scientific">Phakopsora pachyrhizi</name>
    <name type="common">Asian soybean rust disease fungus</name>
    <dbReference type="NCBI Taxonomy" id="170000"/>
    <lineage>
        <taxon>Eukaryota</taxon>
        <taxon>Fungi</taxon>
        <taxon>Dikarya</taxon>
        <taxon>Basidiomycota</taxon>
        <taxon>Pucciniomycotina</taxon>
        <taxon>Pucciniomycetes</taxon>
        <taxon>Pucciniales</taxon>
        <taxon>Phakopsoraceae</taxon>
        <taxon>Phakopsora</taxon>
    </lineage>
</organism>
<proteinExistence type="predicted"/>
<evidence type="ECO:0000313" key="2">
    <source>
        <dbReference type="EMBL" id="CAH7684707.1"/>
    </source>
</evidence>
<feature type="region of interest" description="Disordered" evidence="1">
    <location>
        <begin position="246"/>
        <end position="341"/>
    </location>
</feature>
<gene>
    <name evidence="2" type="ORF">PPACK8108_LOCUS19095</name>
</gene>
<reference evidence="2" key="1">
    <citation type="submission" date="2022-06" db="EMBL/GenBank/DDBJ databases">
        <authorList>
            <consortium name="SYNGENTA / RWTH Aachen University"/>
        </authorList>
    </citation>
    <scope>NUCLEOTIDE SEQUENCE</scope>
</reference>
<dbReference type="Proteomes" id="UP001153365">
    <property type="component" value="Unassembled WGS sequence"/>
</dbReference>
<feature type="compositionally biased region" description="Basic and acidic residues" evidence="1">
    <location>
        <begin position="126"/>
        <end position="137"/>
    </location>
</feature>
<feature type="compositionally biased region" description="Polar residues" evidence="1">
    <location>
        <begin position="150"/>
        <end position="162"/>
    </location>
</feature>
<keyword evidence="3" id="KW-1185">Reference proteome</keyword>